<dbReference type="Bgee" id="WBGene00015421">
    <property type="expression patterns" value="Expressed in larva and 1 other cell type or tissue"/>
</dbReference>
<dbReference type="PIR" id="T25511">
    <property type="entry name" value="T25511"/>
</dbReference>
<evidence type="ECO:0000313" key="3">
    <source>
        <dbReference type="EMBL" id="CCD62892.1"/>
    </source>
</evidence>
<evidence type="ECO:0000256" key="1">
    <source>
        <dbReference type="SAM" id="Phobius"/>
    </source>
</evidence>
<dbReference type="PaxDb" id="6239-C04E6.4"/>
<dbReference type="HOGENOM" id="CLU_714199_0_0_1"/>
<keyword evidence="1" id="KW-1133">Transmembrane helix</keyword>
<accession>O01469</accession>
<dbReference type="OrthoDB" id="5806925at2759"/>
<dbReference type="STRING" id="6239.C04E6.4.1"/>
<sequence>MNVCNCLLLIVIFQSAFKESKSKNFIEIKISFDKNQCNTKNVWDSLFSNGSNHPAAIWMNSWSEEEARTMKCEIKSTMVTCYCVQNEAFWDFSEIMSTVYTISRDKCVGSVKTETFDQAGNSNLGLKNIKCTLDALYKNAMRSSNMLQYVPQKSHNVWSCPLPQKNLTEKLNRPKNRGDVDWRIAYSNNGYCFNYFAYGSNDLFTQPTKFLMVKDKLLEQINAKKALYTCDKKTEAYCNYRNVLKHLPGQLMKISTLEVEHVSALCKLNYSKTSEYFLWISFENAVRGSRGAIIMGPIAGVLVFGTIFICWTSLSYELIEERKPLDPQTFKLKDIEFELKKAMSDKLPERGSSTIQAAVDLEKVKLVDRKRQRRHRSIVYPSSNLRD</sequence>
<dbReference type="EMBL" id="BX284605">
    <property type="protein sequence ID" value="CCD62892.1"/>
    <property type="molecule type" value="Genomic_DNA"/>
</dbReference>
<dbReference type="CTD" id="182202"/>
<dbReference type="KEGG" id="cel:CELE_C04E6.4"/>
<protein>
    <submittedName>
        <fullName evidence="3">Glycoprotein 120</fullName>
    </submittedName>
</protein>
<dbReference type="AlphaFoldDB" id="O01469"/>
<keyword evidence="1" id="KW-0812">Transmembrane</keyword>
<evidence type="ECO:0000313" key="5">
    <source>
        <dbReference type="WormBase" id="C04E6.4"/>
    </source>
</evidence>
<dbReference type="Proteomes" id="UP000001940">
    <property type="component" value="Chromosome V"/>
</dbReference>
<dbReference type="WormBase" id="C04E6.4">
    <property type="protein sequence ID" value="CE35222"/>
    <property type="gene ID" value="WBGene00015421"/>
</dbReference>
<feature type="signal peptide" evidence="2">
    <location>
        <begin position="1"/>
        <end position="22"/>
    </location>
</feature>
<keyword evidence="1" id="KW-0472">Membrane</keyword>
<evidence type="ECO:0000256" key="2">
    <source>
        <dbReference type="SAM" id="SignalP"/>
    </source>
</evidence>
<dbReference type="RefSeq" id="NP_504539.2">
    <property type="nucleotide sequence ID" value="NM_072138.4"/>
</dbReference>
<proteinExistence type="predicted"/>
<dbReference type="AGR" id="WB:WBGene00015421"/>
<dbReference type="FunCoup" id="O01469">
    <property type="interactions" value="811"/>
</dbReference>
<evidence type="ECO:0000313" key="4">
    <source>
        <dbReference type="Proteomes" id="UP000001940"/>
    </source>
</evidence>
<keyword evidence="2" id="KW-0732">Signal</keyword>
<feature type="chain" id="PRO_5004156458" evidence="2">
    <location>
        <begin position="23"/>
        <end position="387"/>
    </location>
</feature>
<organism evidence="3 4">
    <name type="scientific">Caenorhabditis elegans</name>
    <dbReference type="NCBI Taxonomy" id="6239"/>
    <lineage>
        <taxon>Eukaryota</taxon>
        <taxon>Metazoa</taxon>
        <taxon>Ecdysozoa</taxon>
        <taxon>Nematoda</taxon>
        <taxon>Chromadorea</taxon>
        <taxon>Rhabditida</taxon>
        <taxon>Rhabditina</taxon>
        <taxon>Rhabditomorpha</taxon>
        <taxon>Rhabditoidea</taxon>
        <taxon>Rhabditidae</taxon>
        <taxon>Peloderinae</taxon>
        <taxon>Caenorhabditis</taxon>
    </lineage>
</organism>
<dbReference type="UCSC" id="C04E6.4">
    <property type="organism name" value="c. elegans"/>
</dbReference>
<dbReference type="eggNOG" id="ENOG502THZG">
    <property type="taxonomic scope" value="Eukaryota"/>
</dbReference>
<gene>
    <name evidence="3 5" type="ORF">C04E6.4</name>
    <name evidence="3" type="ORF">CELE_C04E6.4</name>
</gene>
<reference evidence="3 4" key="1">
    <citation type="journal article" date="1998" name="Science">
        <title>Genome sequence of the nematode C. elegans: a platform for investigating biology.</title>
        <authorList>
            <consortium name="The C. elegans sequencing consortium"/>
            <person name="Sulson J.E."/>
            <person name="Waterston R."/>
        </authorList>
    </citation>
    <scope>NUCLEOTIDE SEQUENCE [LARGE SCALE GENOMIC DNA]</scope>
    <source>
        <strain evidence="3 4">Bristol N2</strain>
    </source>
</reference>
<feature type="transmembrane region" description="Helical" evidence="1">
    <location>
        <begin position="292"/>
        <end position="314"/>
    </location>
</feature>
<name>O01469_CAEEL</name>
<dbReference type="GeneID" id="182202"/>
<dbReference type="InParanoid" id="O01469"/>
<keyword evidence="4" id="KW-1185">Reference proteome</keyword>